<reference evidence="2" key="1">
    <citation type="submission" date="2020-10" db="EMBL/GenBank/DDBJ databases">
        <authorList>
            <person name="Kusch S."/>
        </authorList>
    </citation>
    <scope>NUCLEOTIDE SEQUENCE</scope>
    <source>
        <strain evidence="2">SwB9</strain>
    </source>
</reference>
<feature type="region of interest" description="Disordered" evidence="1">
    <location>
        <begin position="129"/>
        <end position="164"/>
    </location>
</feature>
<name>A0A8H2VYN6_9HELO</name>
<dbReference type="OrthoDB" id="3495654at2759"/>
<feature type="region of interest" description="Disordered" evidence="1">
    <location>
        <begin position="259"/>
        <end position="281"/>
    </location>
</feature>
<evidence type="ECO:0000313" key="2">
    <source>
        <dbReference type="EMBL" id="CAD6446529.1"/>
    </source>
</evidence>
<evidence type="ECO:0000256" key="1">
    <source>
        <dbReference type="SAM" id="MobiDB-lite"/>
    </source>
</evidence>
<feature type="compositionally biased region" description="Basic and acidic residues" evidence="1">
    <location>
        <begin position="134"/>
        <end position="147"/>
    </location>
</feature>
<dbReference type="EMBL" id="CAJHIA010000021">
    <property type="protein sequence ID" value="CAD6446529.1"/>
    <property type="molecule type" value="Genomic_DNA"/>
</dbReference>
<gene>
    <name evidence="2" type="ORF">SCLTRI_LOCUS6321</name>
</gene>
<accession>A0A8H2VYN6</accession>
<dbReference type="Proteomes" id="UP000624404">
    <property type="component" value="Unassembled WGS sequence"/>
</dbReference>
<sequence length="323" mass="36275">MPTHLIEINLSGGDPPQEEEKLYKLVESFVNASRDTDSESVSAAGETDSVGVNVNVNGMGEEELRGIIVVRTQPLPRILQILSPHLPHFHSTPKISQTTERGIYDACGYSVQQLLIYLPLHPLHSLHSSNQFHSSHDSDHLTKTDEEKDRDEDEEKEEDSKENTKIQKLQTLFNVISMRLSSEGKVSGMRQGEIEGISSSSTFSSSDLSSVETETSSPEKEMKMETKIEKVMRFKGQDCRVWSVWTAWVAAGEKYDGCGKDGERGVRGDGDGEGEEGKEGESLAKRIDWGKMEVLGWEERTWVFMSFGEFLERGKEKRRCVVM</sequence>
<evidence type="ECO:0000313" key="3">
    <source>
        <dbReference type="Proteomes" id="UP000624404"/>
    </source>
</evidence>
<feature type="region of interest" description="Disordered" evidence="1">
    <location>
        <begin position="196"/>
        <end position="222"/>
    </location>
</feature>
<feature type="compositionally biased region" description="Low complexity" evidence="1">
    <location>
        <begin position="198"/>
        <end position="216"/>
    </location>
</feature>
<keyword evidence="3" id="KW-1185">Reference proteome</keyword>
<comment type="caution">
    <text evidence="2">The sequence shown here is derived from an EMBL/GenBank/DDBJ whole genome shotgun (WGS) entry which is preliminary data.</text>
</comment>
<proteinExistence type="predicted"/>
<organism evidence="2 3">
    <name type="scientific">Sclerotinia trifoliorum</name>
    <dbReference type="NCBI Taxonomy" id="28548"/>
    <lineage>
        <taxon>Eukaryota</taxon>
        <taxon>Fungi</taxon>
        <taxon>Dikarya</taxon>
        <taxon>Ascomycota</taxon>
        <taxon>Pezizomycotina</taxon>
        <taxon>Leotiomycetes</taxon>
        <taxon>Helotiales</taxon>
        <taxon>Sclerotiniaceae</taxon>
        <taxon>Sclerotinia</taxon>
    </lineage>
</organism>
<dbReference type="AlphaFoldDB" id="A0A8H2VYN6"/>
<protein>
    <submittedName>
        <fullName evidence="2">5ab11d1f-2f40-4c6a-ab2e-9a9b2fa35bc0-CDS</fullName>
    </submittedName>
</protein>
<feature type="compositionally biased region" description="Acidic residues" evidence="1">
    <location>
        <begin position="148"/>
        <end position="157"/>
    </location>
</feature>